<name>A0A3B1KAR2_ASTMX</name>
<dbReference type="GeneTree" id="ENSGT01030000234583"/>
<dbReference type="InterPro" id="IPR050143">
    <property type="entry name" value="TRIM/RBCC"/>
</dbReference>
<dbReference type="InterPro" id="IPR003879">
    <property type="entry name" value="Butyrophylin_SPRY"/>
</dbReference>
<feature type="domain" description="B30.2/SPRY" evidence="2">
    <location>
        <begin position="64"/>
        <end position="256"/>
    </location>
</feature>
<dbReference type="SUPFAM" id="SSF49899">
    <property type="entry name" value="Concanavalin A-like lectins/glucanases"/>
    <property type="match status" value="1"/>
</dbReference>
<organism evidence="3 4">
    <name type="scientific">Astyanax mexicanus</name>
    <name type="common">Blind cave fish</name>
    <name type="synonym">Astyanax fasciatus mexicanus</name>
    <dbReference type="NCBI Taxonomy" id="7994"/>
    <lineage>
        <taxon>Eukaryota</taxon>
        <taxon>Metazoa</taxon>
        <taxon>Chordata</taxon>
        <taxon>Craniata</taxon>
        <taxon>Vertebrata</taxon>
        <taxon>Euteleostomi</taxon>
        <taxon>Actinopterygii</taxon>
        <taxon>Neopterygii</taxon>
        <taxon>Teleostei</taxon>
        <taxon>Ostariophysi</taxon>
        <taxon>Characiformes</taxon>
        <taxon>Characoidei</taxon>
        <taxon>Acestrorhamphidae</taxon>
        <taxon>Acestrorhamphinae</taxon>
        <taxon>Astyanax</taxon>
    </lineage>
</organism>
<dbReference type="InterPro" id="IPR003877">
    <property type="entry name" value="SPRY_dom"/>
</dbReference>
<dbReference type="SMART" id="SM00589">
    <property type="entry name" value="PRY"/>
    <property type="match status" value="1"/>
</dbReference>
<protein>
    <recommendedName>
        <fullName evidence="2">B30.2/SPRY domain-containing protein</fullName>
    </recommendedName>
</protein>
<dbReference type="FunCoup" id="A0A3B1KAR2">
    <property type="interactions" value="147"/>
</dbReference>
<dbReference type="InterPro" id="IPR013320">
    <property type="entry name" value="ConA-like_dom_sf"/>
</dbReference>
<dbReference type="Proteomes" id="UP000018467">
    <property type="component" value="Unassembled WGS sequence"/>
</dbReference>
<keyword evidence="4" id="KW-1185">Reference proteome</keyword>
<dbReference type="PANTHER" id="PTHR24103">
    <property type="entry name" value="E3 UBIQUITIN-PROTEIN LIGASE TRIM"/>
    <property type="match status" value="1"/>
</dbReference>
<dbReference type="SMART" id="SM00449">
    <property type="entry name" value="SPRY"/>
    <property type="match status" value="1"/>
</dbReference>
<accession>A0A3B1KAR2</accession>
<dbReference type="Bgee" id="ENSAMXG00000033242">
    <property type="expression patterns" value="Expressed in zone of skin and 9 other cell types or tissues"/>
</dbReference>
<dbReference type="Pfam" id="PF13765">
    <property type="entry name" value="PRY"/>
    <property type="match status" value="1"/>
</dbReference>
<sequence>MREEEKQKSHMMKEKIEKMSREIAALSDSIRAIEEDCEYSSRTHCTLQEPEMFSGALLSVGKHLANLKFTVWKKMQEIIQFTPVTLDPNTANCKLSLSDSLTSVRFTTEIQQLPDNPERFGDKCFCVLGTEGFNSGKHCWDVEVKGCVDWLLGVMTESAQRKLGICSRRGVWCMWRNDSEYKARSSPKSSILLPVSQTVQKVRVQLDWDGGKLSFFDPLTNTHLHTFTHTFTERVFPLFSIVSFCPLTISPVEFSVSVNELELMGVN</sequence>
<feature type="coiled-coil region" evidence="1">
    <location>
        <begin position="2"/>
        <end position="36"/>
    </location>
</feature>
<dbReference type="InParanoid" id="A0A3B1KAR2"/>
<dbReference type="STRING" id="7994.ENSAMXP00000051170"/>
<evidence type="ECO:0000313" key="4">
    <source>
        <dbReference type="Proteomes" id="UP000018467"/>
    </source>
</evidence>
<reference evidence="4" key="2">
    <citation type="journal article" date="2014" name="Nat. Commun.">
        <title>The cavefish genome reveals candidate genes for eye loss.</title>
        <authorList>
            <person name="McGaugh S.E."/>
            <person name="Gross J.B."/>
            <person name="Aken B."/>
            <person name="Blin M."/>
            <person name="Borowsky R."/>
            <person name="Chalopin D."/>
            <person name="Hinaux H."/>
            <person name="Jeffery W.R."/>
            <person name="Keene A."/>
            <person name="Ma L."/>
            <person name="Minx P."/>
            <person name="Murphy D."/>
            <person name="O'Quin K.E."/>
            <person name="Retaux S."/>
            <person name="Rohner N."/>
            <person name="Searle S.M."/>
            <person name="Stahl B.A."/>
            <person name="Tabin C."/>
            <person name="Volff J.N."/>
            <person name="Yoshizawa M."/>
            <person name="Warren W.C."/>
        </authorList>
    </citation>
    <scope>NUCLEOTIDE SEQUENCE [LARGE SCALE GENOMIC DNA]</scope>
    <source>
        <strain evidence="4">female</strain>
    </source>
</reference>
<dbReference type="AlphaFoldDB" id="A0A3B1KAR2"/>
<dbReference type="InterPro" id="IPR043136">
    <property type="entry name" value="B30.2/SPRY_sf"/>
</dbReference>
<reference evidence="4" key="1">
    <citation type="submission" date="2013-03" db="EMBL/GenBank/DDBJ databases">
        <authorList>
            <person name="Jeffery W."/>
            <person name="Warren W."/>
            <person name="Wilson R.K."/>
        </authorList>
    </citation>
    <scope>NUCLEOTIDE SEQUENCE</scope>
    <source>
        <strain evidence="4">female</strain>
    </source>
</reference>
<dbReference type="Gene3D" id="2.60.120.920">
    <property type="match status" value="1"/>
</dbReference>
<evidence type="ECO:0000259" key="2">
    <source>
        <dbReference type="PROSITE" id="PS50188"/>
    </source>
</evidence>
<keyword evidence="1" id="KW-0175">Coiled coil</keyword>
<dbReference type="Pfam" id="PF00622">
    <property type="entry name" value="SPRY"/>
    <property type="match status" value="1"/>
</dbReference>
<reference evidence="3" key="3">
    <citation type="submission" date="2025-08" db="UniProtKB">
        <authorList>
            <consortium name="Ensembl"/>
        </authorList>
    </citation>
    <scope>IDENTIFICATION</scope>
</reference>
<dbReference type="PROSITE" id="PS50188">
    <property type="entry name" value="B302_SPRY"/>
    <property type="match status" value="1"/>
</dbReference>
<proteinExistence type="predicted"/>
<dbReference type="PRINTS" id="PR01407">
    <property type="entry name" value="BUTYPHLNCDUF"/>
</dbReference>
<dbReference type="Ensembl" id="ENSAMXT00000034450.1">
    <property type="protein sequence ID" value="ENSAMXP00000051170.1"/>
    <property type="gene ID" value="ENSAMXG00000033242.1"/>
</dbReference>
<dbReference type="InterPro" id="IPR006574">
    <property type="entry name" value="PRY"/>
</dbReference>
<dbReference type="CDD" id="cd12893">
    <property type="entry name" value="SPRY_PRY_TRIM35"/>
    <property type="match status" value="1"/>
</dbReference>
<reference evidence="3" key="4">
    <citation type="submission" date="2025-09" db="UniProtKB">
        <authorList>
            <consortium name="Ensembl"/>
        </authorList>
    </citation>
    <scope>IDENTIFICATION</scope>
</reference>
<dbReference type="InterPro" id="IPR001870">
    <property type="entry name" value="B30.2/SPRY"/>
</dbReference>
<evidence type="ECO:0000313" key="3">
    <source>
        <dbReference type="Ensembl" id="ENSAMXP00000051170.1"/>
    </source>
</evidence>
<evidence type="ECO:0000256" key="1">
    <source>
        <dbReference type="SAM" id="Coils"/>
    </source>
</evidence>